<organism evidence="2 3">
    <name type="scientific">Phyllobacterium salinisoli</name>
    <dbReference type="NCBI Taxonomy" id="1899321"/>
    <lineage>
        <taxon>Bacteria</taxon>
        <taxon>Pseudomonadati</taxon>
        <taxon>Pseudomonadota</taxon>
        <taxon>Alphaproteobacteria</taxon>
        <taxon>Hyphomicrobiales</taxon>
        <taxon>Phyllobacteriaceae</taxon>
        <taxon>Phyllobacterium</taxon>
    </lineage>
</organism>
<feature type="domain" description="Glycosyl transferase family 1" evidence="1">
    <location>
        <begin position="221"/>
        <end position="380"/>
    </location>
</feature>
<comment type="caution">
    <text evidence="2">The sequence shown here is derived from an EMBL/GenBank/DDBJ whole genome shotgun (WGS) entry which is preliminary data.</text>
</comment>
<dbReference type="AlphaFoldDB" id="A0A368K1Q7"/>
<dbReference type="OrthoDB" id="8049568at2"/>
<keyword evidence="2" id="KW-0808">Transferase</keyword>
<dbReference type="CDD" id="cd03809">
    <property type="entry name" value="GT4_MtfB-like"/>
    <property type="match status" value="1"/>
</dbReference>
<dbReference type="Proteomes" id="UP000253420">
    <property type="component" value="Unassembled WGS sequence"/>
</dbReference>
<dbReference type="PANTHER" id="PTHR46656:SF3">
    <property type="entry name" value="PUTATIVE-RELATED"/>
    <property type="match status" value="1"/>
</dbReference>
<evidence type="ECO:0000313" key="2">
    <source>
        <dbReference type="EMBL" id="RCS23328.1"/>
    </source>
</evidence>
<proteinExistence type="predicted"/>
<feature type="domain" description="Glycosyl transferase family 1" evidence="1">
    <location>
        <begin position="628"/>
        <end position="767"/>
    </location>
</feature>
<protein>
    <submittedName>
        <fullName evidence="2">Glycosyltransferase</fullName>
    </submittedName>
</protein>
<evidence type="ECO:0000259" key="1">
    <source>
        <dbReference type="Pfam" id="PF00534"/>
    </source>
</evidence>
<dbReference type="InterPro" id="IPR001296">
    <property type="entry name" value="Glyco_trans_1"/>
</dbReference>
<accession>A0A368K1Q7</accession>
<dbReference type="GO" id="GO:0016757">
    <property type="term" value="F:glycosyltransferase activity"/>
    <property type="evidence" value="ECO:0007669"/>
    <property type="project" value="InterPro"/>
</dbReference>
<dbReference type="CDD" id="cd03801">
    <property type="entry name" value="GT4_PimA-like"/>
    <property type="match status" value="1"/>
</dbReference>
<evidence type="ECO:0000313" key="3">
    <source>
        <dbReference type="Proteomes" id="UP000253420"/>
    </source>
</evidence>
<dbReference type="SUPFAM" id="SSF53756">
    <property type="entry name" value="UDP-Glycosyltransferase/glycogen phosphorylase"/>
    <property type="match status" value="3"/>
</dbReference>
<dbReference type="PANTHER" id="PTHR46656">
    <property type="entry name" value="PUTATIVE-RELATED"/>
    <property type="match status" value="1"/>
</dbReference>
<gene>
    <name evidence="2" type="ORF">DUT91_13630</name>
</gene>
<dbReference type="RefSeq" id="WP_114440943.1">
    <property type="nucleotide sequence ID" value="NZ_QOZG01000005.1"/>
</dbReference>
<dbReference type="Gene3D" id="3.40.50.2000">
    <property type="entry name" value="Glycogen Phosphorylase B"/>
    <property type="match status" value="5"/>
</dbReference>
<name>A0A368K1Q7_9HYPH</name>
<sequence>MRIAFDMQGAQTESRYRGIGRYTTSLVRAILDTASNSEIYLILNCLFPETIAPIKELFSGKIPPENFILFNAPGPVRASNPGNNLRRGVSELIFEKLVADLDVDVLHVCSLFEGYVDDAITPIMRHDRKYIISTIIYDIIPFLNPKEYLEGDKIYSDFYLQKIKFIKNVDILFSISESSRNEGIEHLNIDEGRIVNIRGATSDVFYREDFIDANFLSSIGVEDKYILYTGGADWRKNIERLIGAYSKLSSSIRGQYKVVLAGRMPDGDVARLRHLAKTLRVPAGDVIFTGFISDEVLRQLYSNCSLFVFPSWHEGLGLPILEAMRCGAPVIAANTSSMPEIVGLDEALFDPFDEKSIADKIQSALLDPVFTQKLKYNAERQSKKFTWDESANTAIQSLTSIIRNGKLEDCSTYEQVSQQRSKNYRCFVEDVAKLLREESQQAKMMAASVADAVAKNDNEVDRILRQRFGLPKAIEWKIEGPFDSSYSLALLNRETARALSALSHNVSLYSTEGPGDFPPDEIFLKKNPDLQSFHDKGLMKNNLQVDVVSRNLYPPRVSDMHAKLNLLHHYAWEESGFPSSWVDDFNAYLQGITCLSKHVEKILIDNGVSIPLSTSGCGVDHWDRVAADNSYKIQGKKFRFLHVSSCFPRKGADVLIKAFGKAFTARDDVSLIIKTFPNPHNNVEGILETERRGNENFPDVQIIMEDISEGQLKSLYEQCDVLVAPSFAEGFGLPLAEAMLAGLPVITTNWGGQLDFCSEETAWLVDFSFEPAETHFDVFNSVWAVPDVDALASVIQEVFRTPAGERRSRAARGRKLLLDEFKWEHVAGRLTSAARQWSKGSLQPEPKIGWVSTWDTRCGIAEYSKHLINNIDAEVKIFARTNFREKENYNNSVDFCWSENSFEKLSALYGSVVRSGIDIVIIQFNYGFFDLDRLNWFINKNVEDGRHVVIFLHATVDPAHAPERKLEKLVTSLRRCKRVLVHTHNDMNRLKALGVVDNVALFPHGVIDHVSTAAIGEESAFKIATYGFFLPHKGLLEAIEAVAIVRDRGVEVSLNMVNAEHPAPISKEMINKAKEKIQDLGLSHAVRMTNDFLDDIDCLKKLEEADLIIFPYQSTGESSSAAVRYGLAAGRPVAATPLPIFDDVQQAVFKFPGYTPRDIAEGIMDIRAKLRSNDAQAENTLLYAEHWRQEHRYSRVARRLHNMLIALSR</sequence>
<keyword evidence="3" id="KW-1185">Reference proteome</keyword>
<dbReference type="EMBL" id="QOZG01000005">
    <property type="protein sequence ID" value="RCS23328.1"/>
    <property type="molecule type" value="Genomic_DNA"/>
</dbReference>
<dbReference type="Pfam" id="PF00534">
    <property type="entry name" value="Glycos_transf_1"/>
    <property type="match status" value="2"/>
</dbReference>
<reference evidence="2 3" key="1">
    <citation type="submission" date="2018-07" db="EMBL/GenBank/DDBJ databases">
        <title>The draft genome of Phyllobacterium salinisoli.</title>
        <authorList>
            <person name="Liu L."/>
            <person name="Li L."/>
            <person name="Zhang X."/>
            <person name="Liang L."/>
        </authorList>
    </citation>
    <scope>NUCLEOTIDE SEQUENCE [LARGE SCALE GENOMIC DNA]</scope>
    <source>
        <strain evidence="2 3">LLAN61</strain>
    </source>
</reference>